<reference evidence="1 2" key="1">
    <citation type="submission" date="2019-07" db="EMBL/GenBank/DDBJ databases">
        <title>Complete Genome Sequence and Methylome Analysis of Nocardia otitidis-caviarum NEB252.</title>
        <authorList>
            <person name="Fomenkov A."/>
            <person name="Anton B.P."/>
            <person name="Vincze T."/>
            <person name="Roberts R.J."/>
        </authorList>
    </citation>
    <scope>NUCLEOTIDE SEQUENCE [LARGE SCALE GENOMIC DNA]</scope>
    <source>
        <strain evidence="1 2">NEB252</strain>
    </source>
</reference>
<dbReference type="GeneID" id="80336377"/>
<dbReference type="EMBL" id="CP041695">
    <property type="protein sequence ID" value="QDP82149.1"/>
    <property type="molecule type" value="Genomic_DNA"/>
</dbReference>
<evidence type="ECO:0000313" key="1">
    <source>
        <dbReference type="EMBL" id="QDP82149.1"/>
    </source>
</evidence>
<dbReference type="Proteomes" id="UP000317039">
    <property type="component" value="Chromosome"/>
</dbReference>
<evidence type="ECO:0000313" key="2">
    <source>
        <dbReference type="Proteomes" id="UP000317039"/>
    </source>
</evidence>
<dbReference type="KEGG" id="nod:FOH10_28895"/>
<organism evidence="1 2">
    <name type="scientific">Nocardia otitidiscaviarum</name>
    <dbReference type="NCBI Taxonomy" id="1823"/>
    <lineage>
        <taxon>Bacteria</taxon>
        <taxon>Bacillati</taxon>
        <taxon>Actinomycetota</taxon>
        <taxon>Actinomycetes</taxon>
        <taxon>Mycobacteriales</taxon>
        <taxon>Nocardiaceae</taxon>
        <taxon>Nocardia</taxon>
    </lineage>
</organism>
<accession>A0A516NTB6</accession>
<name>A0A516NTB6_9NOCA</name>
<dbReference type="AlphaFoldDB" id="A0A516NTB6"/>
<proteinExistence type="predicted"/>
<dbReference type="RefSeq" id="WP_143983049.1">
    <property type="nucleotide sequence ID" value="NZ_CP041695.1"/>
</dbReference>
<gene>
    <name evidence="1" type="ORF">FOH10_28895</name>
</gene>
<sequence>MADDIVFLDKEGARTVVSTLDTAAGGLDGIADGQSNRALATTELLAGTSVNAACVSGESKAVAVIQAASEELRFVATLTNNGIVTQFGQDAASATRIQQAGGGR</sequence>
<protein>
    <submittedName>
        <fullName evidence="1">Uncharacterized protein</fullName>
    </submittedName>
</protein>